<comment type="caution">
    <text evidence="2">The sequence shown here is derived from an EMBL/GenBank/DDBJ whole genome shotgun (WGS) entry which is preliminary data.</text>
</comment>
<dbReference type="SUPFAM" id="SSF47616">
    <property type="entry name" value="GST C-terminal domain-like"/>
    <property type="match status" value="1"/>
</dbReference>
<dbReference type="AlphaFoldDB" id="A0ABD3MXN8"/>
<evidence type="ECO:0000259" key="1">
    <source>
        <dbReference type="PROSITE" id="PS50405"/>
    </source>
</evidence>
<keyword evidence="3" id="KW-1185">Reference proteome</keyword>
<dbReference type="InterPro" id="IPR036282">
    <property type="entry name" value="Glutathione-S-Trfase_C_sf"/>
</dbReference>
<evidence type="ECO:0000313" key="2">
    <source>
        <dbReference type="EMBL" id="KAL3767753.1"/>
    </source>
</evidence>
<dbReference type="Proteomes" id="UP001530400">
    <property type="component" value="Unassembled WGS sequence"/>
</dbReference>
<reference evidence="2 3" key="1">
    <citation type="submission" date="2024-10" db="EMBL/GenBank/DDBJ databases">
        <title>Updated reference genomes for cyclostephanoid diatoms.</title>
        <authorList>
            <person name="Roberts W.R."/>
            <person name="Alverson A.J."/>
        </authorList>
    </citation>
    <scope>NUCLEOTIDE SEQUENCE [LARGE SCALE GENOMIC DNA]</scope>
    <source>
        <strain evidence="2 3">AJA010-31</strain>
    </source>
</reference>
<evidence type="ECO:0000313" key="3">
    <source>
        <dbReference type="Proteomes" id="UP001530400"/>
    </source>
</evidence>
<accession>A0ABD3MXN8</accession>
<sequence>MNLRIARASPIDFTNVHGSQYSLTVREAFVRKNLPRFMGYFEDLLKENGDFLTGADLTIADLSAFPVISYFGKGIADYIPKDCLDLFHGINAWMERVGSHPKVVTYRASKS</sequence>
<dbReference type="EMBL" id="JALLPJ020001359">
    <property type="protein sequence ID" value="KAL3767753.1"/>
    <property type="molecule type" value="Genomic_DNA"/>
</dbReference>
<dbReference type="InterPro" id="IPR004046">
    <property type="entry name" value="GST_C"/>
</dbReference>
<dbReference type="Gene3D" id="1.20.1050.10">
    <property type="match status" value="1"/>
</dbReference>
<protein>
    <recommendedName>
        <fullName evidence="1">GST C-terminal domain-containing protein</fullName>
    </recommendedName>
</protein>
<proteinExistence type="predicted"/>
<feature type="domain" description="GST C-terminal" evidence="1">
    <location>
        <begin position="1"/>
        <end position="111"/>
    </location>
</feature>
<name>A0ABD3MXN8_9STRA</name>
<dbReference type="PROSITE" id="PS50405">
    <property type="entry name" value="GST_CTER"/>
    <property type="match status" value="1"/>
</dbReference>
<gene>
    <name evidence="2" type="ORF">ACHAWO_003150</name>
</gene>
<organism evidence="2 3">
    <name type="scientific">Cyclotella atomus</name>
    <dbReference type="NCBI Taxonomy" id="382360"/>
    <lineage>
        <taxon>Eukaryota</taxon>
        <taxon>Sar</taxon>
        <taxon>Stramenopiles</taxon>
        <taxon>Ochrophyta</taxon>
        <taxon>Bacillariophyta</taxon>
        <taxon>Coscinodiscophyceae</taxon>
        <taxon>Thalassiosirophycidae</taxon>
        <taxon>Stephanodiscales</taxon>
        <taxon>Stephanodiscaceae</taxon>
        <taxon>Cyclotella</taxon>
    </lineage>
</organism>
<dbReference type="InterPro" id="IPR010987">
    <property type="entry name" value="Glutathione-S-Trfase_C-like"/>
</dbReference>
<dbReference type="Pfam" id="PF14497">
    <property type="entry name" value="GST_C_3"/>
    <property type="match status" value="1"/>
</dbReference>